<evidence type="ECO:0000313" key="4">
    <source>
        <dbReference type="EMBL" id="SAL55413.1"/>
    </source>
</evidence>
<sequence length="153" mass="17188">MSSRSGTDDERHFALWSRKQARMPVGSPRVLIAHQDKLIGESLAALLRLTGLQVMQTQNLKSARSLMQNWKPQALILDTRLDSESGYAFISALRPDADISGRLLVAISNVWPADPIETLKHAGFDAHCRRPCATWRLAEMLTTYFSIPHRGTY</sequence>
<keyword evidence="1 2" id="KW-0597">Phosphoprotein</keyword>
<dbReference type="PANTHER" id="PTHR44591:SF3">
    <property type="entry name" value="RESPONSE REGULATORY DOMAIN-CONTAINING PROTEIN"/>
    <property type="match status" value="1"/>
</dbReference>
<evidence type="ECO:0000313" key="5">
    <source>
        <dbReference type="Proteomes" id="UP000054893"/>
    </source>
</evidence>
<accession>A0A158IGA4</accession>
<proteinExistence type="predicted"/>
<dbReference type="AlphaFoldDB" id="A0A158IGA4"/>
<organism evidence="4 5">
    <name type="scientific">Caballeronia sordidicola</name>
    <name type="common">Burkholderia sordidicola</name>
    <dbReference type="NCBI Taxonomy" id="196367"/>
    <lineage>
        <taxon>Bacteria</taxon>
        <taxon>Pseudomonadati</taxon>
        <taxon>Pseudomonadota</taxon>
        <taxon>Betaproteobacteria</taxon>
        <taxon>Burkholderiales</taxon>
        <taxon>Burkholderiaceae</taxon>
        <taxon>Caballeronia</taxon>
    </lineage>
</organism>
<gene>
    <name evidence="4" type="ORF">AWB64_06119</name>
</gene>
<name>A0A158IGA4_CABSO</name>
<feature type="modified residue" description="4-aspartylphosphate" evidence="2">
    <location>
        <position position="78"/>
    </location>
</feature>
<dbReference type="Gene3D" id="3.40.50.2300">
    <property type="match status" value="1"/>
</dbReference>
<dbReference type="PROSITE" id="PS50110">
    <property type="entry name" value="RESPONSE_REGULATORY"/>
    <property type="match status" value="1"/>
</dbReference>
<dbReference type="Pfam" id="PF00072">
    <property type="entry name" value="Response_reg"/>
    <property type="match status" value="1"/>
</dbReference>
<dbReference type="GO" id="GO:0000160">
    <property type="term" value="P:phosphorelay signal transduction system"/>
    <property type="evidence" value="ECO:0007669"/>
    <property type="project" value="InterPro"/>
</dbReference>
<dbReference type="InterPro" id="IPR011006">
    <property type="entry name" value="CheY-like_superfamily"/>
</dbReference>
<dbReference type="RefSeq" id="WP_060859062.1">
    <property type="nucleotide sequence ID" value="NZ_FCOC02000039.1"/>
</dbReference>
<dbReference type="CDD" id="cd00156">
    <property type="entry name" value="REC"/>
    <property type="match status" value="1"/>
</dbReference>
<protein>
    <submittedName>
        <fullName evidence="4">Response regulator receiver protein</fullName>
    </submittedName>
</protein>
<dbReference type="EMBL" id="FCOC02000039">
    <property type="protein sequence ID" value="SAL55413.1"/>
    <property type="molecule type" value="Genomic_DNA"/>
</dbReference>
<dbReference type="Proteomes" id="UP000054893">
    <property type="component" value="Unassembled WGS sequence"/>
</dbReference>
<evidence type="ECO:0000259" key="3">
    <source>
        <dbReference type="PROSITE" id="PS50110"/>
    </source>
</evidence>
<evidence type="ECO:0000256" key="2">
    <source>
        <dbReference type="PROSITE-ProRule" id="PRU00169"/>
    </source>
</evidence>
<dbReference type="SUPFAM" id="SSF52172">
    <property type="entry name" value="CheY-like"/>
    <property type="match status" value="1"/>
</dbReference>
<dbReference type="PANTHER" id="PTHR44591">
    <property type="entry name" value="STRESS RESPONSE REGULATOR PROTEIN 1"/>
    <property type="match status" value="1"/>
</dbReference>
<feature type="domain" description="Response regulatory" evidence="3">
    <location>
        <begin position="29"/>
        <end position="145"/>
    </location>
</feature>
<dbReference type="InterPro" id="IPR001789">
    <property type="entry name" value="Sig_transdc_resp-reg_receiver"/>
</dbReference>
<dbReference type="SMART" id="SM00448">
    <property type="entry name" value="REC"/>
    <property type="match status" value="1"/>
</dbReference>
<dbReference type="InterPro" id="IPR050595">
    <property type="entry name" value="Bact_response_regulator"/>
</dbReference>
<evidence type="ECO:0000256" key="1">
    <source>
        <dbReference type="ARBA" id="ARBA00022553"/>
    </source>
</evidence>
<reference evidence="4 5" key="1">
    <citation type="submission" date="2016-01" db="EMBL/GenBank/DDBJ databases">
        <authorList>
            <person name="Oliw E.H."/>
        </authorList>
    </citation>
    <scope>NUCLEOTIDE SEQUENCE [LARGE SCALE GENOMIC DNA]</scope>
    <source>
        <strain evidence="4">LMG 22029</strain>
    </source>
</reference>
<dbReference type="OrthoDB" id="9105265at2"/>